<dbReference type="AlphaFoldDB" id="A0A8X6MU04"/>
<protein>
    <submittedName>
        <fullName evidence="1">Uncharacterized protein</fullName>
    </submittedName>
</protein>
<dbReference type="Proteomes" id="UP000887013">
    <property type="component" value="Unassembled WGS sequence"/>
</dbReference>
<evidence type="ECO:0000313" key="1">
    <source>
        <dbReference type="EMBL" id="GFS77853.1"/>
    </source>
</evidence>
<comment type="caution">
    <text evidence="1">The sequence shown here is derived from an EMBL/GenBank/DDBJ whole genome shotgun (WGS) entry which is preliminary data.</text>
</comment>
<sequence>MRNATLWAGGTKAFFLCLADTTGQPDLL</sequence>
<accession>A0A8X6MU04</accession>
<feature type="non-terminal residue" evidence="1">
    <location>
        <position position="28"/>
    </location>
</feature>
<name>A0A8X6MU04_NEPPI</name>
<dbReference type="EMBL" id="BMAW01097077">
    <property type="protein sequence ID" value="GFS77853.1"/>
    <property type="molecule type" value="Genomic_DNA"/>
</dbReference>
<proteinExistence type="predicted"/>
<organism evidence="1 2">
    <name type="scientific">Nephila pilipes</name>
    <name type="common">Giant wood spider</name>
    <name type="synonym">Nephila maculata</name>
    <dbReference type="NCBI Taxonomy" id="299642"/>
    <lineage>
        <taxon>Eukaryota</taxon>
        <taxon>Metazoa</taxon>
        <taxon>Ecdysozoa</taxon>
        <taxon>Arthropoda</taxon>
        <taxon>Chelicerata</taxon>
        <taxon>Arachnida</taxon>
        <taxon>Araneae</taxon>
        <taxon>Araneomorphae</taxon>
        <taxon>Entelegynae</taxon>
        <taxon>Araneoidea</taxon>
        <taxon>Nephilidae</taxon>
        <taxon>Nephila</taxon>
    </lineage>
</organism>
<reference evidence="1" key="1">
    <citation type="submission" date="2020-08" db="EMBL/GenBank/DDBJ databases">
        <title>Multicomponent nature underlies the extraordinary mechanical properties of spider dragline silk.</title>
        <authorList>
            <person name="Kono N."/>
            <person name="Nakamura H."/>
            <person name="Mori M."/>
            <person name="Yoshida Y."/>
            <person name="Ohtoshi R."/>
            <person name="Malay A.D."/>
            <person name="Moran D.A.P."/>
            <person name="Tomita M."/>
            <person name="Numata K."/>
            <person name="Arakawa K."/>
        </authorList>
    </citation>
    <scope>NUCLEOTIDE SEQUENCE</scope>
</reference>
<keyword evidence="2" id="KW-1185">Reference proteome</keyword>
<evidence type="ECO:0000313" key="2">
    <source>
        <dbReference type="Proteomes" id="UP000887013"/>
    </source>
</evidence>
<gene>
    <name evidence="1" type="ORF">NPIL_254761</name>
</gene>